<organism evidence="2">
    <name type="scientific">Amblyomma aureolatum</name>
    <dbReference type="NCBI Taxonomy" id="187763"/>
    <lineage>
        <taxon>Eukaryota</taxon>
        <taxon>Metazoa</taxon>
        <taxon>Ecdysozoa</taxon>
        <taxon>Arthropoda</taxon>
        <taxon>Chelicerata</taxon>
        <taxon>Arachnida</taxon>
        <taxon>Acari</taxon>
        <taxon>Parasitiformes</taxon>
        <taxon>Ixodida</taxon>
        <taxon>Ixodoidea</taxon>
        <taxon>Ixodidae</taxon>
        <taxon>Amblyomminae</taxon>
        <taxon>Amblyomma</taxon>
    </lineage>
</organism>
<accession>A0A1E1XH24</accession>
<dbReference type="AlphaFoldDB" id="A0A1E1XH24"/>
<feature type="non-terminal residue" evidence="2">
    <location>
        <position position="247"/>
    </location>
</feature>
<evidence type="ECO:0000256" key="1">
    <source>
        <dbReference type="SAM" id="SignalP"/>
    </source>
</evidence>
<dbReference type="EMBL" id="GFAC01000653">
    <property type="protein sequence ID" value="JAT98535.1"/>
    <property type="molecule type" value="mRNA"/>
</dbReference>
<feature type="chain" id="PRO_5009116168" evidence="1">
    <location>
        <begin position="27"/>
        <end position="247"/>
    </location>
</feature>
<proteinExistence type="evidence at transcript level"/>
<feature type="signal peptide" evidence="1">
    <location>
        <begin position="1"/>
        <end position="26"/>
    </location>
</feature>
<reference evidence="2" key="1">
    <citation type="journal article" date="2017" name="Front. Cell. Infect. Microbiol.">
        <title>The Distinct Transcriptional Response of the Midgut of Amblyomma sculptum and Amblyomma aureolatum Ticks to Rickettsia rickettsii Correlates to Their Differences in Susceptibility to Infection.</title>
        <authorList>
            <person name="Martins L.A."/>
            <person name="Galletti M.F.B.M."/>
            <person name="Ribeiro J.M."/>
            <person name="Fujita A."/>
            <person name="Costa F.B."/>
            <person name="Labruna M.B."/>
            <person name="Daffre S."/>
            <person name="Fogaca A.C."/>
        </authorList>
    </citation>
    <scope>NUCLEOTIDE SEQUENCE</scope>
</reference>
<name>A0A1E1XH24_9ACAR</name>
<sequence>MAVLSGTLCIIVSVGLFAVLWHTCHAFRVACGGPILACPYSRFGPIYSKNRHRDRVKRARRQRYFFERRLALDTIREPAALEHAVAEQRVALASVFGRPLSQQPGDGGVIPHLHESSDRLKHVRKYFGIESDASGEVTDICVGVARNPLVSRGEYKGRRPLVERTFYDEPAVEEDELEFNRAADYREGMPPLAPHLDDHEREHRFYSGLLTEVAFKHLPQSLVEEMRAMEIDAKQGRFDVMKMRRKR</sequence>
<evidence type="ECO:0000313" key="2">
    <source>
        <dbReference type="EMBL" id="JAT98535.1"/>
    </source>
</evidence>
<keyword evidence="1" id="KW-0732">Signal</keyword>
<protein>
    <submittedName>
        <fullName evidence="2">Putative conserved secreted protein</fullName>
    </submittedName>
</protein>